<feature type="transmembrane region" description="Helical" evidence="12">
    <location>
        <begin position="363"/>
        <end position="382"/>
    </location>
</feature>
<feature type="transmembrane region" description="Helical" evidence="12">
    <location>
        <begin position="39"/>
        <end position="57"/>
    </location>
</feature>
<evidence type="ECO:0000256" key="6">
    <source>
        <dbReference type="ARBA" id="ARBA00022692"/>
    </source>
</evidence>
<keyword evidence="14" id="KW-1185">Reference proteome</keyword>
<accession>A0ABW6MCJ8</accession>
<feature type="transmembrane region" description="Helical" evidence="12">
    <location>
        <begin position="228"/>
        <end position="250"/>
    </location>
</feature>
<dbReference type="InterPro" id="IPR001851">
    <property type="entry name" value="ABC_transp_permease"/>
</dbReference>
<dbReference type="PANTHER" id="PTHR32196:SF32">
    <property type="entry name" value="XYLOSE TRANSPORT SYSTEM PERMEASE PROTEIN XYLH"/>
    <property type="match status" value="1"/>
</dbReference>
<feature type="transmembrane region" description="Helical" evidence="12">
    <location>
        <begin position="256"/>
        <end position="274"/>
    </location>
</feature>
<evidence type="ECO:0000256" key="1">
    <source>
        <dbReference type="ARBA" id="ARBA00004651"/>
    </source>
</evidence>
<feature type="transmembrane region" description="Helical" evidence="12">
    <location>
        <begin position="338"/>
        <end position="356"/>
    </location>
</feature>
<keyword evidence="2" id="KW-0813">Transport</keyword>
<evidence type="ECO:0000256" key="10">
    <source>
        <dbReference type="ARBA" id="ARBA00035686"/>
    </source>
</evidence>
<evidence type="ECO:0000256" key="4">
    <source>
        <dbReference type="ARBA" id="ARBA00022519"/>
    </source>
</evidence>
<comment type="function">
    <text evidence="9">Part of the binding-protein-dependent transport system for D-xylose. Probably responsible for the translocation of the substrate across the membrane.</text>
</comment>
<dbReference type="CDD" id="cd06579">
    <property type="entry name" value="TM_PBP1_transp_AraH_like"/>
    <property type="match status" value="1"/>
</dbReference>
<keyword evidence="8 12" id="KW-0472">Membrane</keyword>
<dbReference type="Pfam" id="PF02653">
    <property type="entry name" value="BPD_transp_2"/>
    <property type="match status" value="1"/>
</dbReference>
<reference evidence="13 14" key="1">
    <citation type="submission" date="2024-10" db="EMBL/GenBank/DDBJ databases">
        <title>The Natural Products Discovery Center: Release of the First 8490 Sequenced Strains for Exploring Actinobacteria Biosynthetic Diversity.</title>
        <authorList>
            <person name="Kalkreuter E."/>
            <person name="Kautsar S.A."/>
            <person name="Yang D."/>
            <person name="Bader C.D."/>
            <person name="Teijaro C.N."/>
            <person name="Fluegel L."/>
            <person name="Davis C.M."/>
            <person name="Simpson J.R."/>
            <person name="Lauterbach L."/>
            <person name="Steele A.D."/>
            <person name="Gui C."/>
            <person name="Meng S."/>
            <person name="Li G."/>
            <person name="Viehrig K."/>
            <person name="Ye F."/>
            <person name="Su P."/>
            <person name="Kiefer A.F."/>
            <person name="Nichols A."/>
            <person name="Cepeda A.J."/>
            <person name="Yan W."/>
            <person name="Fan B."/>
            <person name="Jiang Y."/>
            <person name="Adhikari A."/>
            <person name="Zheng C.-J."/>
            <person name="Schuster L."/>
            <person name="Cowan T.M."/>
            <person name="Smanski M.J."/>
            <person name="Chevrette M.G."/>
            <person name="De Carvalho L.P.S."/>
            <person name="Shen B."/>
        </authorList>
    </citation>
    <scope>NUCLEOTIDE SEQUENCE [LARGE SCALE GENOMIC DNA]</scope>
    <source>
        <strain evidence="13 14">NPDC006488</strain>
    </source>
</reference>
<evidence type="ECO:0000256" key="7">
    <source>
        <dbReference type="ARBA" id="ARBA00022989"/>
    </source>
</evidence>
<feature type="transmembrane region" description="Helical" evidence="12">
    <location>
        <begin position="305"/>
        <end position="326"/>
    </location>
</feature>
<keyword evidence="5" id="KW-0762">Sugar transport</keyword>
<evidence type="ECO:0000256" key="11">
    <source>
        <dbReference type="SAM" id="MobiDB-lite"/>
    </source>
</evidence>
<sequence length="416" mass="42122">MTTSNQSPAAVAATSSPPPVARVEGRQSRRRQVLDAIAGRYRFVPVVLMLAVIWAFFTAQDSAFMGNRNITNLLVQIVVTATIALGIVFVLLLAEIDLSVAANSGAAAALTAILVVNHSWPAWLGLLAGIAAGAAVGLIQGAVVTQFGVPSFVVTLGAQLMLLGAILVLLPGGTGQVSLFGTGIATLSSTYLPPALGWALTAAGIVAFVLLRLLALGESRRRGIGMSLVREVVAPGILVGAASITAVAVLNSYLGVPLPVVILFALLIVFSYITTQTRFGLHLYAVGANPDAARRAGIPVARAKMIAFSLAGALAALGGILAASRLLGVSASSGTGTVLLESIAAAVIGGTSLFGGRGSVWDALLGALVIGSISNGLDLIGAETVVKYVAEGSILVLAATVDSILTRGSVFARATK</sequence>
<evidence type="ECO:0000256" key="12">
    <source>
        <dbReference type="SAM" id="Phobius"/>
    </source>
</evidence>
<keyword evidence="3" id="KW-1003">Cell membrane</keyword>
<evidence type="ECO:0000313" key="13">
    <source>
        <dbReference type="EMBL" id="MFE9603855.1"/>
    </source>
</evidence>
<dbReference type="PANTHER" id="PTHR32196">
    <property type="entry name" value="ABC TRANSPORTER PERMEASE PROTEIN YPHD-RELATED-RELATED"/>
    <property type="match status" value="1"/>
</dbReference>
<evidence type="ECO:0000256" key="5">
    <source>
        <dbReference type="ARBA" id="ARBA00022597"/>
    </source>
</evidence>
<feature type="transmembrane region" description="Helical" evidence="12">
    <location>
        <begin position="122"/>
        <end position="144"/>
    </location>
</feature>
<keyword evidence="7 12" id="KW-1133">Transmembrane helix</keyword>
<keyword evidence="4" id="KW-0997">Cell inner membrane</keyword>
<keyword evidence="6 12" id="KW-0812">Transmembrane</keyword>
<gene>
    <name evidence="13" type="ORF">ACFYNQ_35485</name>
</gene>
<comment type="subcellular location">
    <subcellularLocation>
        <location evidence="1">Cell membrane</location>
        <topology evidence="1">Multi-pass membrane protein</topology>
    </subcellularLocation>
</comment>
<name>A0ABW6MCJ8_9ACTN</name>
<organism evidence="13 14">
    <name type="scientific">Streptomyces hokutonensis</name>
    <dbReference type="NCBI Taxonomy" id="1306990"/>
    <lineage>
        <taxon>Bacteria</taxon>
        <taxon>Bacillati</taxon>
        <taxon>Actinomycetota</taxon>
        <taxon>Actinomycetes</taxon>
        <taxon>Kitasatosporales</taxon>
        <taxon>Streptomycetaceae</taxon>
        <taxon>Streptomyces</taxon>
    </lineage>
</organism>
<dbReference type="RefSeq" id="WP_388112741.1">
    <property type="nucleotide sequence ID" value="NZ_JBIAHM010000014.1"/>
</dbReference>
<proteinExistence type="predicted"/>
<protein>
    <recommendedName>
        <fullName evidence="10">Xylose transport system permease protein XylH</fullName>
    </recommendedName>
</protein>
<feature type="region of interest" description="Disordered" evidence="11">
    <location>
        <begin position="1"/>
        <end position="24"/>
    </location>
</feature>
<feature type="transmembrane region" description="Helical" evidence="12">
    <location>
        <begin position="388"/>
        <end position="406"/>
    </location>
</feature>
<evidence type="ECO:0000256" key="3">
    <source>
        <dbReference type="ARBA" id="ARBA00022475"/>
    </source>
</evidence>
<feature type="transmembrane region" description="Helical" evidence="12">
    <location>
        <begin position="195"/>
        <end position="216"/>
    </location>
</feature>
<feature type="transmembrane region" description="Helical" evidence="12">
    <location>
        <begin position="100"/>
        <end position="116"/>
    </location>
</feature>
<dbReference type="EMBL" id="JBIAHM010000014">
    <property type="protein sequence ID" value="MFE9603855.1"/>
    <property type="molecule type" value="Genomic_DNA"/>
</dbReference>
<evidence type="ECO:0000256" key="9">
    <source>
        <dbReference type="ARBA" id="ARBA00035611"/>
    </source>
</evidence>
<evidence type="ECO:0000256" key="2">
    <source>
        <dbReference type="ARBA" id="ARBA00022448"/>
    </source>
</evidence>
<dbReference type="Proteomes" id="UP001601303">
    <property type="component" value="Unassembled WGS sequence"/>
</dbReference>
<comment type="caution">
    <text evidence="13">The sequence shown here is derived from an EMBL/GenBank/DDBJ whole genome shotgun (WGS) entry which is preliminary data.</text>
</comment>
<evidence type="ECO:0000256" key="8">
    <source>
        <dbReference type="ARBA" id="ARBA00023136"/>
    </source>
</evidence>
<evidence type="ECO:0000313" key="14">
    <source>
        <dbReference type="Proteomes" id="UP001601303"/>
    </source>
</evidence>
<feature type="transmembrane region" description="Helical" evidence="12">
    <location>
        <begin position="151"/>
        <end position="170"/>
    </location>
</feature>
<feature type="transmembrane region" description="Helical" evidence="12">
    <location>
        <begin position="73"/>
        <end position="93"/>
    </location>
</feature>